<keyword evidence="1" id="KW-1133">Transmembrane helix</keyword>
<dbReference type="Proteomes" id="UP001374584">
    <property type="component" value="Unassembled WGS sequence"/>
</dbReference>
<reference evidence="2 3" key="1">
    <citation type="submission" date="2024-01" db="EMBL/GenBank/DDBJ databases">
        <title>The genomes of 5 underutilized Papilionoideae crops provide insights into root nodulation and disease resistanc.</title>
        <authorList>
            <person name="Jiang F."/>
        </authorList>
    </citation>
    <scope>NUCLEOTIDE SEQUENCE [LARGE SCALE GENOMIC DNA]</scope>
    <source>
        <strain evidence="2">JINMINGXINNONG_FW02</strain>
        <tissue evidence="2">Leaves</tissue>
    </source>
</reference>
<keyword evidence="1" id="KW-0472">Membrane</keyword>
<name>A0AAN9QE19_PHACN</name>
<protein>
    <submittedName>
        <fullName evidence="2">Uncharacterized protein</fullName>
    </submittedName>
</protein>
<comment type="caution">
    <text evidence="2">The sequence shown here is derived from an EMBL/GenBank/DDBJ whole genome shotgun (WGS) entry which is preliminary data.</text>
</comment>
<keyword evidence="1" id="KW-0812">Transmembrane</keyword>
<feature type="transmembrane region" description="Helical" evidence="1">
    <location>
        <begin position="12"/>
        <end position="28"/>
    </location>
</feature>
<gene>
    <name evidence="2" type="ORF">VNO80_28482</name>
</gene>
<dbReference type="EMBL" id="JAYMYR010000011">
    <property type="protein sequence ID" value="KAK7331744.1"/>
    <property type="molecule type" value="Genomic_DNA"/>
</dbReference>
<keyword evidence="3" id="KW-1185">Reference proteome</keyword>
<proteinExistence type="predicted"/>
<evidence type="ECO:0000256" key="1">
    <source>
        <dbReference type="SAM" id="Phobius"/>
    </source>
</evidence>
<organism evidence="2 3">
    <name type="scientific">Phaseolus coccineus</name>
    <name type="common">Scarlet runner bean</name>
    <name type="synonym">Phaseolus multiflorus</name>
    <dbReference type="NCBI Taxonomy" id="3886"/>
    <lineage>
        <taxon>Eukaryota</taxon>
        <taxon>Viridiplantae</taxon>
        <taxon>Streptophyta</taxon>
        <taxon>Embryophyta</taxon>
        <taxon>Tracheophyta</taxon>
        <taxon>Spermatophyta</taxon>
        <taxon>Magnoliopsida</taxon>
        <taxon>eudicotyledons</taxon>
        <taxon>Gunneridae</taxon>
        <taxon>Pentapetalae</taxon>
        <taxon>rosids</taxon>
        <taxon>fabids</taxon>
        <taxon>Fabales</taxon>
        <taxon>Fabaceae</taxon>
        <taxon>Papilionoideae</taxon>
        <taxon>50 kb inversion clade</taxon>
        <taxon>NPAAA clade</taxon>
        <taxon>indigoferoid/millettioid clade</taxon>
        <taxon>Phaseoleae</taxon>
        <taxon>Phaseolus</taxon>
    </lineage>
</organism>
<feature type="transmembrane region" description="Helical" evidence="1">
    <location>
        <begin position="40"/>
        <end position="66"/>
    </location>
</feature>
<sequence>MLNYFLNDLKLLMLYFVPFTSPLWCRLNRYPRCNPSPRSFFFFGGCFSYTSYFPLLLQFLSLAQLIEQLEI</sequence>
<evidence type="ECO:0000313" key="3">
    <source>
        <dbReference type="Proteomes" id="UP001374584"/>
    </source>
</evidence>
<dbReference type="AlphaFoldDB" id="A0AAN9QE19"/>
<accession>A0AAN9QE19</accession>
<evidence type="ECO:0000313" key="2">
    <source>
        <dbReference type="EMBL" id="KAK7331744.1"/>
    </source>
</evidence>